<dbReference type="NCBIfam" id="TIGR03696">
    <property type="entry name" value="Rhs_assc_core"/>
    <property type="match status" value="1"/>
</dbReference>
<dbReference type="NCBIfam" id="TIGR01643">
    <property type="entry name" value="YD_repeat_2x"/>
    <property type="match status" value="2"/>
</dbReference>
<dbReference type="PANTHER" id="PTHR32305:SF15">
    <property type="entry name" value="PROTEIN RHSA-RELATED"/>
    <property type="match status" value="1"/>
</dbReference>
<dbReference type="InterPro" id="IPR006530">
    <property type="entry name" value="YD"/>
</dbReference>
<organism evidence="1 2">
    <name type="scientific">Burkholderia contaminans</name>
    <dbReference type="NCBI Taxonomy" id="488447"/>
    <lineage>
        <taxon>Bacteria</taxon>
        <taxon>Pseudomonadati</taxon>
        <taxon>Pseudomonadota</taxon>
        <taxon>Betaproteobacteria</taxon>
        <taxon>Burkholderiales</taxon>
        <taxon>Burkholderiaceae</taxon>
        <taxon>Burkholderia</taxon>
        <taxon>Burkholderia cepacia complex</taxon>
    </lineage>
</organism>
<dbReference type="InterPro" id="IPR050708">
    <property type="entry name" value="T6SS_VgrG/RHS"/>
</dbReference>
<accession>A0A3N8QA29</accession>
<protein>
    <submittedName>
        <fullName evidence="1">RHS repeat-associated core domain-containing protein</fullName>
    </submittedName>
</protein>
<sequence>MRYSYDAAGRVTDVAWPDGFHVGVQYDAFGRPAQLLENGTVSLAKYSYDTLGRRAQVDLGNGTRTEFAYDNQGALSGKNHRFTSSTEDWIATFSRNQLGDIKKQGVTNNRYGWMPAAGTSTYSANALNQYAAVSGNTIKYDLNGNLTSDSVWTYTYGIDNRMKTATRSGVNAVLGYDPEGRLVKTSINGADTMLLYDGKNLAVEYDGAGMLTRRYVFGPGIDEPLVQYEGPGTASKSWLYANQQGSIVAQANGSGATTSSLAYGPFGETAGMVGPRFGYTGQQYLASLGLYYYKARMYSPELGRFLQTDPIGYKDDLNWYAYVRNNPVNLVDPAGESPVSEMLKEVITRFAPGPFAKESIKASGPRVTAEEQRAINAIGKESGCHLCGTKDPGTKSGNFVADHMQPTKLANGQEQQLFPSCLTCSNAQGGFVSGAIKRAAAAAAVVGSTISEAATHVWNDFKQDPLGGVFWTMQSNSLGDGTLKGMRKGASGF</sequence>
<dbReference type="PANTHER" id="PTHR32305">
    <property type="match status" value="1"/>
</dbReference>
<comment type="caution">
    <text evidence="1">The sequence shown here is derived from an EMBL/GenBank/DDBJ whole genome shotgun (WGS) entry which is preliminary data.</text>
</comment>
<reference evidence="1 2" key="1">
    <citation type="submission" date="2018-08" db="EMBL/GenBank/DDBJ databases">
        <title>Comparative analysis of Burkholderia isolates from Puerto Rico.</title>
        <authorList>
            <person name="Hall C."/>
            <person name="Sahl J."/>
            <person name="Wagner D."/>
        </authorList>
    </citation>
    <scope>NUCLEOTIDE SEQUENCE [LARGE SCALE GENOMIC DNA]</scope>
    <source>
        <strain evidence="1 2">Bp9025</strain>
    </source>
</reference>
<dbReference type="Gene3D" id="2.180.10.10">
    <property type="entry name" value="RHS repeat-associated core"/>
    <property type="match status" value="1"/>
</dbReference>
<dbReference type="PRINTS" id="PR00394">
    <property type="entry name" value="RHSPROTEIN"/>
</dbReference>
<dbReference type="Proteomes" id="UP000277921">
    <property type="component" value="Unassembled WGS sequence"/>
</dbReference>
<dbReference type="AlphaFoldDB" id="A0A3N8QA29"/>
<evidence type="ECO:0000313" key="2">
    <source>
        <dbReference type="Proteomes" id="UP000277921"/>
    </source>
</evidence>
<gene>
    <name evidence="1" type="ORF">DF051_38850</name>
</gene>
<dbReference type="RefSeq" id="WP_124586032.1">
    <property type="nucleotide sequence ID" value="NZ_QTQV01000051.1"/>
</dbReference>
<name>A0A3N8QA29_9BURK</name>
<proteinExistence type="predicted"/>
<dbReference type="EMBL" id="QTQV01000051">
    <property type="protein sequence ID" value="RQT02753.1"/>
    <property type="molecule type" value="Genomic_DNA"/>
</dbReference>
<evidence type="ECO:0000313" key="1">
    <source>
        <dbReference type="EMBL" id="RQT02753.1"/>
    </source>
</evidence>
<dbReference type="InterPro" id="IPR022385">
    <property type="entry name" value="Rhs_assc_core"/>
</dbReference>